<feature type="domain" description="HTH arsR-type" evidence="1">
    <location>
        <begin position="278"/>
        <end position="372"/>
    </location>
</feature>
<dbReference type="OrthoDB" id="594504at2"/>
<dbReference type="Gene3D" id="1.10.10.10">
    <property type="entry name" value="Winged helix-like DNA-binding domain superfamily/Winged helix DNA-binding domain"/>
    <property type="match status" value="1"/>
</dbReference>
<keyword evidence="3" id="KW-1185">Reference proteome</keyword>
<dbReference type="GO" id="GO:0003700">
    <property type="term" value="F:DNA-binding transcription factor activity"/>
    <property type="evidence" value="ECO:0007669"/>
    <property type="project" value="InterPro"/>
</dbReference>
<dbReference type="SUPFAM" id="SSF52540">
    <property type="entry name" value="P-loop containing nucleoside triphosphate hydrolases"/>
    <property type="match status" value="1"/>
</dbReference>
<name>A6GFV8_9BACT</name>
<evidence type="ECO:0000259" key="1">
    <source>
        <dbReference type="PROSITE" id="PS50987"/>
    </source>
</evidence>
<dbReference type="InterPro" id="IPR001845">
    <property type="entry name" value="HTH_ArsR_DNA-bd_dom"/>
</dbReference>
<dbReference type="InterPro" id="IPR036388">
    <property type="entry name" value="WH-like_DNA-bd_sf"/>
</dbReference>
<dbReference type="InterPro" id="IPR011991">
    <property type="entry name" value="ArsR-like_HTH"/>
</dbReference>
<dbReference type="RefSeq" id="WP_006975598.1">
    <property type="nucleotide sequence ID" value="NZ_ABCS01000098.1"/>
</dbReference>
<evidence type="ECO:0000313" key="3">
    <source>
        <dbReference type="Proteomes" id="UP000005801"/>
    </source>
</evidence>
<dbReference type="Proteomes" id="UP000005801">
    <property type="component" value="Unassembled WGS sequence"/>
</dbReference>
<dbReference type="PROSITE" id="PS50987">
    <property type="entry name" value="HTH_ARSR_2"/>
    <property type="match status" value="1"/>
</dbReference>
<dbReference type="SMART" id="SM00418">
    <property type="entry name" value="HTH_ARSR"/>
    <property type="match status" value="1"/>
</dbReference>
<sequence>MKPVSSRFSPRLLDLETLEALTVGREAVCAHLVDSIWDAVSSGQGRFDVVVGPRGIGKSHTFGLVEGRLRERDKAQQQVVIVALPEEFHPSSLVHLLAKVLELMPDEDGLPRVASQLANLRMGPQGEALKTAQRLIAGRLGARGLLLMVENFDAILRDLGTKGQASLRRLVQRMGCWSIFATARTTKGWTEQTAPLHGTFNVEQLAPLDASSATELIRQLARLHGQTDLHEWLGSDEGRLHVHSTYALLGGNPRVMAMVFHHLDHDDPGDLYGNFFRLAEELTPYYQEQMERLSRGQRPVVEFLAERWSPASVTEISNGTFCPQASVSTHLRALKRDHLVHALKVGKNRYYELSDPLHRIARAMKRDQQLGNALSNMARVWGVMARNDFGHASLSPLQAFHAPPPEYIENLTSEILRHSIKGDDNKVDALTDCLIAHGQSDSSSLHTICGTLLLTKSDKKAHHFIDMQSRRDFGVYVITSLYLILTHNPALRRELPLSWPKLVQSTDISLFYATDELLEITRDCIRSIEQKGGPKSLATLLIISVLRDFGENAAAQLYQSLEHDLTLQNQKLLGVAAWFHNSRLFYEDLVAQPLAGTDEGRSISTLFAIDSSSDGHSTLSPEQEEWSLENADWLATLWIAGRPTLPTSHTFSLSTGSEDRFELLSGQSSVKAFMYLPREMRRFIRVSLTFLHASNLLEAFPAEDQLIEH</sequence>
<dbReference type="eggNOG" id="COG1672">
    <property type="taxonomic scope" value="Bacteria"/>
</dbReference>
<dbReference type="CDD" id="cd00090">
    <property type="entry name" value="HTH_ARSR"/>
    <property type="match status" value="1"/>
</dbReference>
<dbReference type="EMBL" id="ABCS01000098">
    <property type="protein sequence ID" value="EDM75256.1"/>
    <property type="molecule type" value="Genomic_DNA"/>
</dbReference>
<dbReference type="STRING" id="391625.PPSIR1_18090"/>
<accession>A6GFV8</accession>
<proteinExistence type="predicted"/>
<dbReference type="AlphaFoldDB" id="A6GFV8"/>
<gene>
    <name evidence="2" type="ORF">PPSIR1_18090</name>
</gene>
<evidence type="ECO:0000313" key="2">
    <source>
        <dbReference type="EMBL" id="EDM75256.1"/>
    </source>
</evidence>
<dbReference type="SUPFAM" id="SSF46785">
    <property type="entry name" value="Winged helix' DNA-binding domain"/>
    <property type="match status" value="1"/>
</dbReference>
<protein>
    <recommendedName>
        <fullName evidence="1">HTH arsR-type domain-containing protein</fullName>
    </recommendedName>
</protein>
<organism evidence="2 3">
    <name type="scientific">Plesiocystis pacifica SIR-1</name>
    <dbReference type="NCBI Taxonomy" id="391625"/>
    <lineage>
        <taxon>Bacteria</taxon>
        <taxon>Pseudomonadati</taxon>
        <taxon>Myxococcota</taxon>
        <taxon>Polyangia</taxon>
        <taxon>Nannocystales</taxon>
        <taxon>Nannocystaceae</taxon>
        <taxon>Plesiocystis</taxon>
    </lineage>
</organism>
<comment type="caution">
    <text evidence="2">The sequence shown here is derived from an EMBL/GenBank/DDBJ whole genome shotgun (WGS) entry which is preliminary data.</text>
</comment>
<dbReference type="InterPro" id="IPR036390">
    <property type="entry name" value="WH_DNA-bd_sf"/>
</dbReference>
<reference evidence="2 3" key="1">
    <citation type="submission" date="2007-06" db="EMBL/GenBank/DDBJ databases">
        <authorList>
            <person name="Shimkets L."/>
            <person name="Ferriera S."/>
            <person name="Johnson J."/>
            <person name="Kravitz S."/>
            <person name="Beeson K."/>
            <person name="Sutton G."/>
            <person name="Rogers Y.-H."/>
            <person name="Friedman R."/>
            <person name="Frazier M."/>
            <person name="Venter J.C."/>
        </authorList>
    </citation>
    <scope>NUCLEOTIDE SEQUENCE [LARGE SCALE GENOMIC DNA]</scope>
    <source>
        <strain evidence="2 3">SIR-1</strain>
    </source>
</reference>
<dbReference type="InterPro" id="IPR027417">
    <property type="entry name" value="P-loop_NTPase"/>
</dbReference>